<dbReference type="GO" id="GO:0006313">
    <property type="term" value="P:DNA transposition"/>
    <property type="evidence" value="ECO:0007669"/>
    <property type="project" value="InterPro"/>
</dbReference>
<dbReference type="RefSeq" id="WP_078929640.1">
    <property type="nucleotide sequence ID" value="NZ_FUXX01000089.1"/>
</dbReference>
<dbReference type="Pfam" id="PF01609">
    <property type="entry name" value="DDE_Tnp_1"/>
    <property type="match status" value="1"/>
</dbReference>
<dbReference type="AlphaFoldDB" id="A0A1T4W1K0"/>
<dbReference type="InterPro" id="IPR002559">
    <property type="entry name" value="Transposase_11"/>
</dbReference>
<dbReference type="EMBL" id="FUXX01000089">
    <property type="protein sequence ID" value="SKA71140.1"/>
    <property type="molecule type" value="Genomic_DNA"/>
</dbReference>
<evidence type="ECO:0000259" key="1">
    <source>
        <dbReference type="Pfam" id="PF01609"/>
    </source>
</evidence>
<accession>A0A1T4W1K0</accession>
<reference evidence="3" key="1">
    <citation type="submission" date="2017-02" db="EMBL/GenBank/DDBJ databases">
        <authorList>
            <person name="Varghese N."/>
            <person name="Submissions S."/>
        </authorList>
    </citation>
    <scope>NUCLEOTIDE SEQUENCE [LARGE SCALE GENOMIC DNA]</scope>
    <source>
        <strain evidence="3">DSM 3072</strain>
    </source>
</reference>
<dbReference type="PANTHER" id="PTHR34614:SF2">
    <property type="entry name" value="TRANSPOSASE IS4-LIKE DOMAIN-CONTAINING PROTEIN"/>
    <property type="match status" value="1"/>
</dbReference>
<protein>
    <submittedName>
        <fullName evidence="2">Transposase</fullName>
    </submittedName>
</protein>
<dbReference type="GO" id="GO:0004803">
    <property type="term" value="F:transposase activity"/>
    <property type="evidence" value="ECO:0007669"/>
    <property type="project" value="InterPro"/>
</dbReference>
<evidence type="ECO:0000313" key="3">
    <source>
        <dbReference type="Proteomes" id="UP000242432"/>
    </source>
</evidence>
<sequence>MTDSSEIKWNYSSYTDKMGRTYIISYYNKWDPLKKQSRVAKRVHVGRLNADTGEVSLSKAFLEEHPEYICESVFYENNQLVVRSDEEAQEIKKEAEIDLSWRCDCISFGLTYTLWEMARKQAIISSLKAVFGDDGVEFLRLGIYELCSHGMAMHNYEDWLSMYYLPDAKPLSSQRISRLLASVTQEKIDEYFKLRHERLVESHQQRKQLANNNGTYIPPMIMAIDSTSISTYSQSIENAAFGHAKQDDFLKQINLTLCVDYATGDVCYAYESEGSINDMTVFPDILMRMQNIGLDLSDVLITTDRGYSSVMNVQKQINCKLKFLTGVKLSEDSIKAKINRYKDSLNNPLFMKGALAVYARTGEIEKWSSTVDGITVDHDVYLHLYHDGALGERQTISFMCEVQRLLDIKNNNLKMDNNLWRNYSRFIEQDKQSKVWHLNADAVQKACRYNGYFAIRTNEVSDPFDSLVIYRERNIVETAFKQFKVLNDGERLNATGSSYKGKIFIHLLAQTLRMMLSVSAAAHKAEGKVLPGESLEKAMLQLKKLQATKPAGRGIYITKEIPKKTRDLFELFCVPFPKKQIKN</sequence>
<gene>
    <name evidence="2" type="ORF">SAMN02745213_02387</name>
</gene>
<dbReference type="Proteomes" id="UP000242432">
    <property type="component" value="Unassembled WGS sequence"/>
</dbReference>
<proteinExistence type="predicted"/>
<name>A0A1T4W1K0_9GAMM</name>
<feature type="domain" description="Transposase IS4-like" evidence="1">
    <location>
        <begin position="220"/>
        <end position="495"/>
    </location>
</feature>
<organism evidence="2 3">
    <name type="scientific">Succinivibrio dextrinosolvens DSM 3072</name>
    <dbReference type="NCBI Taxonomy" id="1123324"/>
    <lineage>
        <taxon>Bacteria</taxon>
        <taxon>Pseudomonadati</taxon>
        <taxon>Pseudomonadota</taxon>
        <taxon>Gammaproteobacteria</taxon>
        <taxon>Aeromonadales</taxon>
        <taxon>Succinivibrionaceae</taxon>
        <taxon>Succinivibrio</taxon>
    </lineage>
</organism>
<dbReference type="PANTHER" id="PTHR34614">
    <property type="match status" value="1"/>
</dbReference>
<evidence type="ECO:0000313" key="2">
    <source>
        <dbReference type="EMBL" id="SKA71140.1"/>
    </source>
</evidence>
<dbReference type="GO" id="GO:0003677">
    <property type="term" value="F:DNA binding"/>
    <property type="evidence" value="ECO:0007669"/>
    <property type="project" value="InterPro"/>
</dbReference>
<keyword evidence="3" id="KW-1185">Reference proteome</keyword>